<organism evidence="1 2">
    <name type="scientific">Candidatus Lumbricidiphila eiseniae</name>
    <dbReference type="NCBI Taxonomy" id="1969409"/>
    <lineage>
        <taxon>Bacteria</taxon>
        <taxon>Bacillati</taxon>
        <taxon>Actinomycetota</taxon>
        <taxon>Actinomycetes</taxon>
        <taxon>Micrococcales</taxon>
        <taxon>Microbacteriaceae</taxon>
        <taxon>Candidatus Lumbricidiphila</taxon>
    </lineage>
</organism>
<dbReference type="AlphaFoldDB" id="A0A2A6FU32"/>
<sequence length="85" mass="8628">MAETDATSGITSSIFLSVRGVIIVAMTVEFDFNCVPGGSVSGALLRIFWTTALVSLDESSGIAAWAAGAVFIDATRASAAALATQ</sequence>
<dbReference type="Proteomes" id="UP000219994">
    <property type="component" value="Unassembled WGS sequence"/>
</dbReference>
<reference evidence="2" key="1">
    <citation type="submission" date="2017-03" db="EMBL/GenBank/DDBJ databases">
        <authorList>
            <person name="Lund M.B."/>
        </authorList>
    </citation>
    <scope>NUCLEOTIDE SEQUENCE [LARGE SCALE GENOMIC DNA]</scope>
</reference>
<proteinExistence type="predicted"/>
<accession>A0A2A6FU32</accession>
<protein>
    <submittedName>
        <fullName evidence="1">Uncharacterized protein</fullName>
    </submittedName>
</protein>
<comment type="caution">
    <text evidence="1">The sequence shown here is derived from an EMBL/GenBank/DDBJ whole genome shotgun (WGS) entry which is preliminary data.</text>
</comment>
<dbReference type="EMBL" id="NAEP01000024">
    <property type="protein sequence ID" value="PDQ35943.1"/>
    <property type="molecule type" value="Genomic_DNA"/>
</dbReference>
<evidence type="ECO:0000313" key="2">
    <source>
        <dbReference type="Proteomes" id="UP000219994"/>
    </source>
</evidence>
<evidence type="ECO:0000313" key="1">
    <source>
        <dbReference type="EMBL" id="PDQ35943.1"/>
    </source>
</evidence>
<name>A0A2A6FU32_9MICO</name>
<gene>
    <name evidence="1" type="ORF">B5766_03475</name>
</gene>